<comment type="caution">
    <text evidence="1">The sequence shown here is derived from an EMBL/GenBank/DDBJ whole genome shotgun (WGS) entry which is preliminary data.</text>
</comment>
<evidence type="ECO:0000313" key="2">
    <source>
        <dbReference type="Proteomes" id="UP000287188"/>
    </source>
</evidence>
<dbReference type="Proteomes" id="UP000287188">
    <property type="component" value="Unassembled WGS sequence"/>
</dbReference>
<gene>
    <name evidence="1" type="ORF">KDK_01840</name>
</gene>
<proteinExistence type="predicted"/>
<dbReference type="AlphaFoldDB" id="A0A402AB40"/>
<reference evidence="2" key="1">
    <citation type="submission" date="2018-12" db="EMBL/GenBank/DDBJ databases">
        <title>Tengunoibacter tsumagoiensis gen. nov., sp. nov., Dictyobacter kobayashii sp. nov., D. alpinus sp. nov., and D. joshuensis sp. nov. and description of Dictyobacteraceae fam. nov. within the order Ktedonobacterales isolated from Tengu-no-mugimeshi.</title>
        <authorList>
            <person name="Wang C.M."/>
            <person name="Zheng Y."/>
            <person name="Sakai Y."/>
            <person name="Toyoda A."/>
            <person name="Minakuchi Y."/>
            <person name="Abe K."/>
            <person name="Yokota A."/>
            <person name="Yabe S."/>
        </authorList>
    </citation>
    <scope>NUCLEOTIDE SEQUENCE [LARGE SCALE GENOMIC DNA]</scope>
    <source>
        <strain evidence="2">Uno11</strain>
    </source>
</reference>
<evidence type="ECO:0000313" key="1">
    <source>
        <dbReference type="EMBL" id="GCE16384.1"/>
    </source>
</evidence>
<organism evidence="1 2">
    <name type="scientific">Dictyobacter kobayashii</name>
    <dbReference type="NCBI Taxonomy" id="2014872"/>
    <lineage>
        <taxon>Bacteria</taxon>
        <taxon>Bacillati</taxon>
        <taxon>Chloroflexota</taxon>
        <taxon>Ktedonobacteria</taxon>
        <taxon>Ktedonobacterales</taxon>
        <taxon>Dictyobacteraceae</taxon>
        <taxon>Dictyobacter</taxon>
    </lineage>
</organism>
<dbReference type="EMBL" id="BIFS01000001">
    <property type="protein sequence ID" value="GCE16384.1"/>
    <property type="molecule type" value="Genomic_DNA"/>
</dbReference>
<accession>A0A402AB40</accession>
<keyword evidence="2" id="KW-1185">Reference proteome</keyword>
<protein>
    <submittedName>
        <fullName evidence="1">Uncharacterized protein</fullName>
    </submittedName>
</protein>
<sequence>MQHHVELTAQMLEHWLTDPGSRTEFIENRGIYSYAKILNERPQLYPLYHDHSCRLIENFLRLSTLIE</sequence>
<name>A0A402AB40_9CHLR</name>